<dbReference type="PANTHER" id="PTHR11040">
    <property type="entry name" value="ZINC/IRON TRANSPORTER"/>
    <property type="match status" value="1"/>
</dbReference>
<dbReference type="PANTHER" id="PTHR11040:SF140">
    <property type="entry name" value="ZRT (ZRT), IRT- (IRT-) LIKE PROTEIN TRANSPORTER"/>
    <property type="match status" value="1"/>
</dbReference>
<evidence type="ECO:0000313" key="8">
    <source>
        <dbReference type="Proteomes" id="UP000654075"/>
    </source>
</evidence>
<feature type="transmembrane region" description="Helical" evidence="6">
    <location>
        <begin position="36"/>
        <end position="58"/>
    </location>
</feature>
<evidence type="ECO:0000256" key="3">
    <source>
        <dbReference type="ARBA" id="ARBA00022989"/>
    </source>
</evidence>
<keyword evidence="8" id="KW-1185">Reference proteome</keyword>
<feature type="region of interest" description="Disordered" evidence="5">
    <location>
        <begin position="109"/>
        <end position="132"/>
    </location>
</feature>
<dbReference type="OMA" id="CSCENEV"/>
<evidence type="ECO:0000256" key="2">
    <source>
        <dbReference type="ARBA" id="ARBA00022692"/>
    </source>
</evidence>
<dbReference type="GO" id="GO:0005385">
    <property type="term" value="F:zinc ion transmembrane transporter activity"/>
    <property type="evidence" value="ECO:0007669"/>
    <property type="project" value="TreeGrafter"/>
</dbReference>
<dbReference type="AlphaFoldDB" id="A0A813FB22"/>
<dbReference type="OrthoDB" id="10263369at2759"/>
<comment type="caution">
    <text evidence="7">The sequence shown here is derived from an EMBL/GenBank/DDBJ whole genome shotgun (WGS) entry which is preliminary data.</text>
</comment>
<proteinExistence type="predicted"/>
<dbReference type="EMBL" id="CAJNNV010021907">
    <property type="protein sequence ID" value="CAE8607621.1"/>
    <property type="molecule type" value="Genomic_DNA"/>
</dbReference>
<feature type="transmembrane region" description="Helical" evidence="6">
    <location>
        <begin position="276"/>
        <end position="292"/>
    </location>
</feature>
<sequence length="293" mass="30209">MDALTSLMIAAAVAYFMVALGGAVAGRFIARISPKWLQLCNATAGGVLIGVALCHMLAESAGGMSAWGTAISSALGGEADDPFPLGLFLAGVGFFLIISLEHLLGGHDHDTGHLHDEEESQDRQSSEINPEVESDGGIVNIKRATNTDLSGFTTLVGVSVHSIIESIATGSAQSADTFGIIVLAVLFHKGFAAFAVASSLQGIAKSNVTLWWSLIILFALTGPIGILIGGICKASVDGQGSAALQCLASGTLLAVGMNELLMPALEDKGSWKRRKLAAAIFGFSAISLLAVWT</sequence>
<name>A0A813FB22_POLGL</name>
<accession>A0A813FB22</accession>
<feature type="transmembrane region" description="Helical" evidence="6">
    <location>
        <begin position="6"/>
        <end position="29"/>
    </location>
</feature>
<reference evidence="7" key="1">
    <citation type="submission" date="2021-02" db="EMBL/GenBank/DDBJ databases">
        <authorList>
            <person name="Dougan E. K."/>
            <person name="Rhodes N."/>
            <person name="Thang M."/>
            <person name="Chan C."/>
        </authorList>
    </citation>
    <scope>NUCLEOTIDE SEQUENCE</scope>
</reference>
<evidence type="ECO:0000256" key="6">
    <source>
        <dbReference type="SAM" id="Phobius"/>
    </source>
</evidence>
<feature type="compositionally biased region" description="Basic and acidic residues" evidence="5">
    <location>
        <begin position="109"/>
        <end position="125"/>
    </location>
</feature>
<evidence type="ECO:0000313" key="7">
    <source>
        <dbReference type="EMBL" id="CAE8607621.1"/>
    </source>
</evidence>
<protein>
    <submittedName>
        <fullName evidence="7">Uncharacterized protein</fullName>
    </submittedName>
</protein>
<dbReference type="Proteomes" id="UP000654075">
    <property type="component" value="Unassembled WGS sequence"/>
</dbReference>
<dbReference type="InterPro" id="IPR003689">
    <property type="entry name" value="ZIP"/>
</dbReference>
<feature type="transmembrane region" description="Helical" evidence="6">
    <location>
        <begin position="83"/>
        <end position="104"/>
    </location>
</feature>
<evidence type="ECO:0000256" key="4">
    <source>
        <dbReference type="ARBA" id="ARBA00023136"/>
    </source>
</evidence>
<comment type="subcellular location">
    <subcellularLocation>
        <location evidence="1">Membrane</location>
        <topology evidence="1">Multi-pass membrane protein</topology>
    </subcellularLocation>
</comment>
<organism evidence="7 8">
    <name type="scientific">Polarella glacialis</name>
    <name type="common">Dinoflagellate</name>
    <dbReference type="NCBI Taxonomy" id="89957"/>
    <lineage>
        <taxon>Eukaryota</taxon>
        <taxon>Sar</taxon>
        <taxon>Alveolata</taxon>
        <taxon>Dinophyceae</taxon>
        <taxon>Suessiales</taxon>
        <taxon>Suessiaceae</taxon>
        <taxon>Polarella</taxon>
    </lineage>
</organism>
<keyword evidence="4 6" id="KW-0472">Membrane</keyword>
<keyword evidence="2 6" id="KW-0812">Transmembrane</keyword>
<evidence type="ECO:0000256" key="5">
    <source>
        <dbReference type="SAM" id="MobiDB-lite"/>
    </source>
</evidence>
<keyword evidence="3 6" id="KW-1133">Transmembrane helix</keyword>
<evidence type="ECO:0000256" key="1">
    <source>
        <dbReference type="ARBA" id="ARBA00004141"/>
    </source>
</evidence>
<feature type="transmembrane region" description="Helical" evidence="6">
    <location>
        <begin position="209"/>
        <end position="236"/>
    </location>
</feature>
<feature type="transmembrane region" description="Helical" evidence="6">
    <location>
        <begin position="178"/>
        <end position="197"/>
    </location>
</feature>
<dbReference type="Pfam" id="PF02535">
    <property type="entry name" value="Zip"/>
    <property type="match status" value="1"/>
</dbReference>
<gene>
    <name evidence="7" type="ORF">PGLA1383_LOCUS25549</name>
</gene>
<dbReference type="GO" id="GO:0016020">
    <property type="term" value="C:membrane"/>
    <property type="evidence" value="ECO:0007669"/>
    <property type="project" value="UniProtKB-SubCell"/>
</dbReference>